<comment type="caution">
    <text evidence="7">The sequence shown here is derived from an EMBL/GenBank/DDBJ whole genome shotgun (WGS) entry which is preliminary data.</text>
</comment>
<keyword evidence="4" id="KW-0288">FMN</keyword>
<dbReference type="InterPro" id="IPR029479">
    <property type="entry name" value="Nitroreductase"/>
</dbReference>
<dbReference type="SUPFAM" id="SSF55469">
    <property type="entry name" value="FMN-dependent nitroreductase-like"/>
    <property type="match status" value="1"/>
</dbReference>
<evidence type="ECO:0000256" key="3">
    <source>
        <dbReference type="ARBA" id="ARBA00022630"/>
    </source>
</evidence>
<dbReference type="EMBL" id="CAXDID020000137">
    <property type="protein sequence ID" value="CAL6037662.1"/>
    <property type="molecule type" value="Genomic_DNA"/>
</dbReference>
<evidence type="ECO:0000256" key="2">
    <source>
        <dbReference type="ARBA" id="ARBA00007118"/>
    </source>
</evidence>
<dbReference type="PANTHER" id="PTHR43673:SF2">
    <property type="entry name" value="NITROREDUCTASE"/>
    <property type="match status" value="1"/>
</dbReference>
<dbReference type="Proteomes" id="UP001642409">
    <property type="component" value="Unassembled WGS sequence"/>
</dbReference>
<evidence type="ECO:0000256" key="1">
    <source>
        <dbReference type="ARBA" id="ARBA00001917"/>
    </source>
</evidence>
<evidence type="ECO:0000313" key="7">
    <source>
        <dbReference type="EMBL" id="CAL6037662.1"/>
    </source>
</evidence>
<reference evidence="7 8" key="1">
    <citation type="submission" date="2024-07" db="EMBL/GenBank/DDBJ databases">
        <authorList>
            <person name="Akdeniz Z."/>
        </authorList>
    </citation>
    <scope>NUCLEOTIDE SEQUENCE [LARGE SCALE GENOMIC DNA]</scope>
</reference>
<comment type="similarity">
    <text evidence="2">Belongs to the nitroreductase family.</text>
</comment>
<gene>
    <name evidence="7" type="ORF">HINF_LOCUS36997</name>
</gene>
<sequence length="172" mass="19530">MESIFDRRSTRQFTLHTATNEEIHTLLQAGMSAPSAMGKYPVSFIVLNEREQLKRVPQIHPYAAFTPEAAVAIIVCYEPGKAYPDHNPMIWAVQDASAATMNIITAAEMIGYGSTWTGIAPNETIRTAFEKEFNIPEGVLLLERKPSKVRRLRNSIRRRYTMENGERIILMF</sequence>
<feature type="domain" description="Nitroreductase" evidence="6">
    <location>
        <begin position="5"/>
        <end position="54"/>
    </location>
</feature>
<evidence type="ECO:0000256" key="5">
    <source>
        <dbReference type="ARBA" id="ARBA00023002"/>
    </source>
</evidence>
<dbReference type="Pfam" id="PF00881">
    <property type="entry name" value="Nitroreductase"/>
    <property type="match status" value="2"/>
</dbReference>
<dbReference type="PANTHER" id="PTHR43673">
    <property type="entry name" value="NAD(P)H NITROREDUCTASE YDGI-RELATED"/>
    <property type="match status" value="1"/>
</dbReference>
<accession>A0ABP1JFR1</accession>
<comment type="cofactor">
    <cofactor evidence="1">
        <name>FMN</name>
        <dbReference type="ChEBI" id="CHEBI:58210"/>
    </cofactor>
</comment>
<protein>
    <submittedName>
        <fullName evidence="7">Nitroreductase</fullName>
    </submittedName>
</protein>
<evidence type="ECO:0000313" key="8">
    <source>
        <dbReference type="Proteomes" id="UP001642409"/>
    </source>
</evidence>
<keyword evidence="5" id="KW-0560">Oxidoreductase</keyword>
<evidence type="ECO:0000256" key="4">
    <source>
        <dbReference type="ARBA" id="ARBA00022643"/>
    </source>
</evidence>
<dbReference type="InterPro" id="IPR000415">
    <property type="entry name" value="Nitroreductase-like"/>
</dbReference>
<name>A0ABP1JFR1_9EUKA</name>
<organism evidence="7 8">
    <name type="scientific">Hexamita inflata</name>
    <dbReference type="NCBI Taxonomy" id="28002"/>
    <lineage>
        <taxon>Eukaryota</taxon>
        <taxon>Metamonada</taxon>
        <taxon>Diplomonadida</taxon>
        <taxon>Hexamitidae</taxon>
        <taxon>Hexamitinae</taxon>
        <taxon>Hexamita</taxon>
    </lineage>
</organism>
<dbReference type="Gene3D" id="3.40.109.10">
    <property type="entry name" value="NADH Oxidase"/>
    <property type="match status" value="1"/>
</dbReference>
<proteinExistence type="inferred from homology"/>
<keyword evidence="3" id="KW-0285">Flavoprotein</keyword>
<feature type="domain" description="Nitroreductase" evidence="6">
    <location>
        <begin position="63"/>
        <end position="140"/>
    </location>
</feature>
<evidence type="ECO:0000259" key="6">
    <source>
        <dbReference type="Pfam" id="PF00881"/>
    </source>
</evidence>
<keyword evidence="8" id="KW-1185">Reference proteome</keyword>